<accession>A0A1Y6DD69</accession>
<evidence type="ECO:0000256" key="1">
    <source>
        <dbReference type="ARBA" id="ARBA00009477"/>
    </source>
</evidence>
<name>A0A1Y6DD69_9GAMM</name>
<dbReference type="NCBIfam" id="TIGR01730">
    <property type="entry name" value="RND_mfp"/>
    <property type="match status" value="1"/>
</dbReference>
<dbReference type="AlphaFoldDB" id="A0A1Y6DD69"/>
<evidence type="ECO:0000256" key="2">
    <source>
        <dbReference type="SAM" id="Coils"/>
    </source>
</evidence>
<reference evidence="5 6" key="1">
    <citation type="submission" date="2016-12" db="EMBL/GenBank/DDBJ databases">
        <authorList>
            <person name="Song W.-J."/>
            <person name="Kurnit D.M."/>
        </authorList>
    </citation>
    <scope>NUCLEOTIDE SEQUENCE [LARGE SCALE GENOMIC DNA]</scope>
    <source>
        <strain evidence="5 6">175</strain>
    </source>
</reference>
<dbReference type="PANTHER" id="PTHR30469:SF12">
    <property type="entry name" value="MULTIDRUG RESISTANCE PROTEIN MDTA"/>
    <property type="match status" value="1"/>
</dbReference>
<gene>
    <name evidence="5" type="ORF">SAMN02949497_0494</name>
</gene>
<keyword evidence="2" id="KW-0175">Coiled coil</keyword>
<evidence type="ECO:0000256" key="3">
    <source>
        <dbReference type="SAM" id="SignalP"/>
    </source>
</evidence>
<keyword evidence="3" id="KW-0732">Signal</keyword>
<dbReference type="Gene3D" id="2.40.30.170">
    <property type="match status" value="1"/>
</dbReference>
<comment type="similarity">
    <text evidence="1">Belongs to the membrane fusion protein (MFP) (TC 8.A.1) family.</text>
</comment>
<dbReference type="InterPro" id="IPR006143">
    <property type="entry name" value="RND_pump_MFP"/>
</dbReference>
<dbReference type="SUPFAM" id="SSF111369">
    <property type="entry name" value="HlyD-like secretion proteins"/>
    <property type="match status" value="1"/>
</dbReference>
<dbReference type="Proteomes" id="UP000192923">
    <property type="component" value="Unassembled WGS sequence"/>
</dbReference>
<evidence type="ECO:0000313" key="5">
    <source>
        <dbReference type="EMBL" id="SMF97465.1"/>
    </source>
</evidence>
<feature type="signal peptide" evidence="3">
    <location>
        <begin position="1"/>
        <end position="21"/>
    </location>
</feature>
<dbReference type="EMBL" id="FXAM01000002">
    <property type="protein sequence ID" value="SMF97465.1"/>
    <property type="molecule type" value="Genomic_DNA"/>
</dbReference>
<keyword evidence="6" id="KW-1185">Reference proteome</keyword>
<organism evidence="5 6">
    <name type="scientific">Methylomagnum ishizawai</name>
    <dbReference type="NCBI Taxonomy" id="1760988"/>
    <lineage>
        <taxon>Bacteria</taxon>
        <taxon>Pseudomonadati</taxon>
        <taxon>Pseudomonadota</taxon>
        <taxon>Gammaproteobacteria</taxon>
        <taxon>Methylococcales</taxon>
        <taxon>Methylococcaceae</taxon>
        <taxon>Methylomagnum</taxon>
    </lineage>
</organism>
<dbReference type="Gene3D" id="1.10.287.470">
    <property type="entry name" value="Helix hairpin bin"/>
    <property type="match status" value="1"/>
</dbReference>
<evidence type="ECO:0000259" key="4">
    <source>
        <dbReference type="Pfam" id="PF25967"/>
    </source>
</evidence>
<evidence type="ECO:0000313" key="6">
    <source>
        <dbReference type="Proteomes" id="UP000192923"/>
    </source>
</evidence>
<dbReference type="STRING" id="1760988.SAMN02949497_0494"/>
<dbReference type="Pfam" id="PF25967">
    <property type="entry name" value="RND-MFP_C"/>
    <property type="match status" value="1"/>
</dbReference>
<sequence length="385" mass="41150">MKLWKILLPLAVLLGGIAAAAAIVAHGPALEAKPSASAPPTVRVLVAQPETVRLDVHTQGVVQARTEIDLAAEVSGKVVWVHPGLVVGGYFEAGEVLLSIDPRDYDNAIIKAQARMAEAQRGIAQEQAAVRQAQGEWKVLGEGQPTPLALHEPQMAEARARLKEAEAELADARLRRARCDLRAPFAGQVREKRVGIGQSLAVGDKLARVYSVDVAEIRLPLAPDQLAYLDLPENGPGRARRPGPKVVLSTRNGGEVQRWEGEIIRTEGVMEEGTGVLFAVAAVRDPYGYAGRGGGRPPLRIGQFVQAEIEGRARADVYALPQGVLNAAQEALLVDAADRLRVRRLEVLRSEPERVLVRGGLTAGERVVVSGVEVPVAGMAVQVEP</sequence>
<feature type="chain" id="PRO_5012825491" evidence="3">
    <location>
        <begin position="22"/>
        <end position="385"/>
    </location>
</feature>
<dbReference type="PANTHER" id="PTHR30469">
    <property type="entry name" value="MULTIDRUG RESISTANCE PROTEIN MDTA"/>
    <property type="match status" value="1"/>
</dbReference>
<proteinExistence type="inferred from homology"/>
<feature type="domain" description="Multidrug resistance protein MdtA-like C-terminal permuted SH3" evidence="4">
    <location>
        <begin position="331"/>
        <end position="372"/>
    </location>
</feature>
<dbReference type="OrthoDB" id="5730196at2"/>
<feature type="coiled-coil region" evidence="2">
    <location>
        <begin position="109"/>
        <end position="182"/>
    </location>
</feature>
<dbReference type="GO" id="GO:1990281">
    <property type="term" value="C:efflux pump complex"/>
    <property type="evidence" value="ECO:0007669"/>
    <property type="project" value="TreeGrafter"/>
</dbReference>
<dbReference type="Gene3D" id="2.40.50.100">
    <property type="match status" value="1"/>
</dbReference>
<dbReference type="RefSeq" id="WP_085216496.1">
    <property type="nucleotide sequence ID" value="NZ_FXAM01000002.1"/>
</dbReference>
<protein>
    <submittedName>
        <fullName evidence="5">RND family efflux transporter, MFP subunit</fullName>
    </submittedName>
</protein>
<dbReference type="Gene3D" id="2.40.420.20">
    <property type="match status" value="1"/>
</dbReference>
<dbReference type="GO" id="GO:0015562">
    <property type="term" value="F:efflux transmembrane transporter activity"/>
    <property type="evidence" value="ECO:0007669"/>
    <property type="project" value="TreeGrafter"/>
</dbReference>
<dbReference type="InterPro" id="IPR058627">
    <property type="entry name" value="MdtA-like_C"/>
</dbReference>